<proteinExistence type="predicted"/>
<comment type="caution">
    <text evidence="1">The sequence shown here is derived from an EMBL/GenBank/DDBJ whole genome shotgun (WGS) entry which is preliminary data.</text>
</comment>
<name>A0A016S6T0_9BILA</name>
<gene>
    <name evidence="1" type="primary">Acey_s0284.g1342</name>
    <name evidence="1" type="ORF">Y032_0284g1342</name>
</gene>
<organism evidence="1 2">
    <name type="scientific">Ancylostoma ceylanicum</name>
    <dbReference type="NCBI Taxonomy" id="53326"/>
    <lineage>
        <taxon>Eukaryota</taxon>
        <taxon>Metazoa</taxon>
        <taxon>Ecdysozoa</taxon>
        <taxon>Nematoda</taxon>
        <taxon>Chromadorea</taxon>
        <taxon>Rhabditida</taxon>
        <taxon>Rhabditina</taxon>
        <taxon>Rhabditomorpha</taxon>
        <taxon>Strongyloidea</taxon>
        <taxon>Ancylostomatidae</taxon>
        <taxon>Ancylostomatinae</taxon>
        <taxon>Ancylostoma</taxon>
    </lineage>
</organism>
<sequence length="75" mass="8338">MKPPCHPRWLSCIPFGFVSFFSKTADRLAAAAAARRKARKVKRYVACVCFEPTKQAALSLCSSRLCSSSLRICQI</sequence>
<dbReference type="EMBL" id="JARK01001620">
    <property type="protein sequence ID" value="EYB86166.1"/>
    <property type="molecule type" value="Genomic_DNA"/>
</dbReference>
<evidence type="ECO:0000313" key="2">
    <source>
        <dbReference type="Proteomes" id="UP000024635"/>
    </source>
</evidence>
<dbReference type="AlphaFoldDB" id="A0A016S6T0"/>
<dbReference type="Proteomes" id="UP000024635">
    <property type="component" value="Unassembled WGS sequence"/>
</dbReference>
<reference evidence="2" key="1">
    <citation type="journal article" date="2015" name="Nat. Genet.">
        <title>The genome and transcriptome of the zoonotic hookworm Ancylostoma ceylanicum identify infection-specific gene families.</title>
        <authorList>
            <person name="Schwarz E.M."/>
            <person name="Hu Y."/>
            <person name="Antoshechkin I."/>
            <person name="Miller M.M."/>
            <person name="Sternberg P.W."/>
            <person name="Aroian R.V."/>
        </authorList>
    </citation>
    <scope>NUCLEOTIDE SEQUENCE</scope>
    <source>
        <strain evidence="2">HY135</strain>
    </source>
</reference>
<keyword evidence="2" id="KW-1185">Reference proteome</keyword>
<evidence type="ECO:0000313" key="1">
    <source>
        <dbReference type="EMBL" id="EYB86166.1"/>
    </source>
</evidence>
<protein>
    <submittedName>
        <fullName evidence="1">Uncharacterized protein</fullName>
    </submittedName>
</protein>
<accession>A0A016S6T0</accession>